<keyword evidence="3" id="KW-1185">Reference proteome</keyword>
<dbReference type="SUPFAM" id="SSF55136">
    <property type="entry name" value="Probable bacterial effector-binding domain"/>
    <property type="match status" value="1"/>
</dbReference>
<gene>
    <name evidence="2" type="ORF">RJ640_005776</name>
</gene>
<dbReference type="EMBL" id="JAVXUO010000131">
    <property type="protein sequence ID" value="KAK2995186.1"/>
    <property type="molecule type" value="Genomic_DNA"/>
</dbReference>
<dbReference type="AlphaFoldDB" id="A0AA88SA01"/>
<dbReference type="Gene3D" id="3.20.80.10">
    <property type="entry name" value="Regulatory factor, effector binding domain"/>
    <property type="match status" value="1"/>
</dbReference>
<dbReference type="InterPro" id="IPR011256">
    <property type="entry name" value="Reg_factor_effector_dom_sf"/>
</dbReference>
<organism evidence="2 3">
    <name type="scientific">Escallonia rubra</name>
    <dbReference type="NCBI Taxonomy" id="112253"/>
    <lineage>
        <taxon>Eukaryota</taxon>
        <taxon>Viridiplantae</taxon>
        <taxon>Streptophyta</taxon>
        <taxon>Embryophyta</taxon>
        <taxon>Tracheophyta</taxon>
        <taxon>Spermatophyta</taxon>
        <taxon>Magnoliopsida</taxon>
        <taxon>eudicotyledons</taxon>
        <taxon>Gunneridae</taxon>
        <taxon>Pentapetalae</taxon>
        <taxon>asterids</taxon>
        <taxon>campanulids</taxon>
        <taxon>Escalloniales</taxon>
        <taxon>Escalloniaceae</taxon>
        <taxon>Escallonia</taxon>
    </lineage>
</organism>
<protein>
    <submittedName>
        <fullName evidence="2">Uncharacterized protein</fullName>
    </submittedName>
</protein>
<comment type="caution">
    <text evidence="2">The sequence shown here is derived from an EMBL/GenBank/DDBJ whole genome shotgun (WGS) entry which is preliminary data.</text>
</comment>
<comment type="similarity">
    <text evidence="1">Belongs to the HEBP family.</text>
</comment>
<dbReference type="InterPro" id="IPR006917">
    <property type="entry name" value="SOUL_heme-bd"/>
</dbReference>
<name>A0AA88SA01_9ASTE</name>
<dbReference type="Pfam" id="PF04832">
    <property type="entry name" value="SOUL"/>
    <property type="match status" value="1"/>
</dbReference>
<proteinExistence type="inferred from homology"/>
<sequence length="113" mass="12757">MAQAARGSDYTIRFSCHKNMRGLLHSPTLNSILEESLHRSRRFSGFAKDDNISKEKEALVNNLDKILDGKNEVLGDKRSYRVAQYNASSHLSGRLNEVWINVSGYTLWGCPSN</sequence>
<evidence type="ECO:0000256" key="1">
    <source>
        <dbReference type="ARBA" id="ARBA00009817"/>
    </source>
</evidence>
<accession>A0AA88SA01</accession>
<reference evidence="2" key="1">
    <citation type="submission" date="2022-12" db="EMBL/GenBank/DDBJ databases">
        <title>Draft genome assemblies for two species of Escallonia (Escalloniales).</title>
        <authorList>
            <person name="Chanderbali A."/>
            <person name="Dervinis C."/>
            <person name="Anghel I."/>
            <person name="Soltis D."/>
            <person name="Soltis P."/>
            <person name="Zapata F."/>
        </authorList>
    </citation>
    <scope>NUCLEOTIDE SEQUENCE</scope>
    <source>
        <strain evidence="2">UCBG92.1500</strain>
        <tissue evidence="2">Leaf</tissue>
    </source>
</reference>
<evidence type="ECO:0000313" key="3">
    <source>
        <dbReference type="Proteomes" id="UP001187471"/>
    </source>
</evidence>
<dbReference type="Proteomes" id="UP001187471">
    <property type="component" value="Unassembled WGS sequence"/>
</dbReference>
<evidence type="ECO:0000313" key="2">
    <source>
        <dbReference type="EMBL" id="KAK2995186.1"/>
    </source>
</evidence>